<dbReference type="PANTHER" id="PTHR12320">
    <property type="entry name" value="PROTEIN PHOSPHATASE 2C"/>
    <property type="match status" value="1"/>
</dbReference>
<reference evidence="6" key="2">
    <citation type="submission" date="2021-12" db="EMBL/GenBank/DDBJ databases">
        <title>Resequencing data analysis of finger millet.</title>
        <authorList>
            <person name="Hatakeyama M."/>
            <person name="Aluri S."/>
            <person name="Balachadran M.T."/>
            <person name="Sivarajan S.R."/>
            <person name="Poveda L."/>
            <person name="Shimizu-Inatsugi R."/>
            <person name="Schlapbach R."/>
            <person name="Sreeman S.M."/>
            <person name="Shimizu K.K."/>
        </authorList>
    </citation>
    <scope>NUCLEOTIDE SEQUENCE</scope>
</reference>
<comment type="caution">
    <text evidence="6">The sequence shown here is derived from an EMBL/GenBank/DDBJ whole genome shotgun (WGS) entry which is preliminary data.</text>
</comment>
<feature type="domain" description="PPM-type phosphatase" evidence="5">
    <location>
        <begin position="79"/>
        <end position="303"/>
    </location>
</feature>
<comment type="catalytic activity">
    <reaction evidence="1 3">
        <text>O-phospho-L-seryl-[protein] + H2O = L-seryl-[protein] + phosphate</text>
        <dbReference type="Rhea" id="RHEA:20629"/>
        <dbReference type="Rhea" id="RHEA-COMP:9863"/>
        <dbReference type="Rhea" id="RHEA-COMP:11604"/>
        <dbReference type="ChEBI" id="CHEBI:15377"/>
        <dbReference type="ChEBI" id="CHEBI:29999"/>
        <dbReference type="ChEBI" id="CHEBI:43474"/>
        <dbReference type="ChEBI" id="CHEBI:83421"/>
        <dbReference type="EC" id="3.1.3.16"/>
    </reaction>
</comment>
<keyword evidence="3" id="KW-0479">Metal-binding</keyword>
<dbReference type="EMBL" id="BQKI01000001">
    <property type="protein sequence ID" value="GJM86234.1"/>
    <property type="molecule type" value="Genomic_DNA"/>
</dbReference>
<dbReference type="GO" id="GO:0046872">
    <property type="term" value="F:metal ion binding"/>
    <property type="evidence" value="ECO:0007669"/>
    <property type="project" value="UniProtKB-UniRule"/>
</dbReference>
<dbReference type="SMART" id="SM00332">
    <property type="entry name" value="PP2Cc"/>
    <property type="match status" value="1"/>
</dbReference>
<gene>
    <name evidence="6" type="primary">ga01388</name>
    <name evidence="7" type="synonym">ga02075</name>
    <name evidence="6" type="ORF">PR202_ga01388</name>
    <name evidence="7" type="ORF">PR202_ga02075</name>
</gene>
<keyword evidence="3" id="KW-0460">Magnesium</keyword>
<evidence type="ECO:0000256" key="4">
    <source>
        <dbReference type="SAM" id="MobiDB-lite"/>
    </source>
</evidence>
<dbReference type="EC" id="3.1.3.16" evidence="3"/>
<keyword evidence="3" id="KW-0378">Hydrolase</keyword>
<comment type="catalytic activity">
    <reaction evidence="2 3">
        <text>O-phospho-L-threonyl-[protein] + H2O = L-threonyl-[protein] + phosphate</text>
        <dbReference type="Rhea" id="RHEA:47004"/>
        <dbReference type="Rhea" id="RHEA-COMP:11060"/>
        <dbReference type="Rhea" id="RHEA-COMP:11605"/>
        <dbReference type="ChEBI" id="CHEBI:15377"/>
        <dbReference type="ChEBI" id="CHEBI:30013"/>
        <dbReference type="ChEBI" id="CHEBI:43474"/>
        <dbReference type="ChEBI" id="CHEBI:61977"/>
        <dbReference type="EC" id="3.1.3.16"/>
    </reaction>
</comment>
<evidence type="ECO:0000313" key="6">
    <source>
        <dbReference type="EMBL" id="GJM85607.1"/>
    </source>
</evidence>
<evidence type="ECO:0000313" key="8">
    <source>
        <dbReference type="Proteomes" id="UP001054889"/>
    </source>
</evidence>
<keyword evidence="3" id="KW-0464">Manganese</keyword>
<reference evidence="6" key="1">
    <citation type="journal article" date="2018" name="DNA Res.">
        <title>Multiple hybrid de novo genome assembly of finger millet, an orphan allotetraploid crop.</title>
        <authorList>
            <person name="Hatakeyama M."/>
            <person name="Aluri S."/>
            <person name="Balachadran M.T."/>
            <person name="Sivarajan S.R."/>
            <person name="Patrignani A."/>
            <person name="Gruter S."/>
            <person name="Poveda L."/>
            <person name="Shimizu-Inatsugi R."/>
            <person name="Baeten J."/>
            <person name="Francoijs K.J."/>
            <person name="Nataraja K.N."/>
            <person name="Reddy Y.A.N."/>
            <person name="Phadnis S."/>
            <person name="Ravikumar R.L."/>
            <person name="Schlapbach R."/>
            <person name="Sreeman S.M."/>
            <person name="Shimizu K.K."/>
        </authorList>
    </citation>
    <scope>NUCLEOTIDE SEQUENCE</scope>
</reference>
<protein>
    <recommendedName>
        <fullName evidence="3">Protein phosphatase</fullName>
        <ecNumber evidence="3">3.1.3.16</ecNumber>
    </recommendedName>
</protein>
<dbReference type="PANTHER" id="PTHR12320:SF81">
    <property type="entry name" value="PROTEIN PHOSPHATASE 2C 23-RELATED"/>
    <property type="match status" value="1"/>
</dbReference>
<dbReference type="Proteomes" id="UP001054889">
    <property type="component" value="Unassembled WGS sequence"/>
</dbReference>
<organism evidence="6 8">
    <name type="scientific">Eleusine coracana subsp. coracana</name>
    <dbReference type="NCBI Taxonomy" id="191504"/>
    <lineage>
        <taxon>Eukaryota</taxon>
        <taxon>Viridiplantae</taxon>
        <taxon>Streptophyta</taxon>
        <taxon>Embryophyta</taxon>
        <taxon>Tracheophyta</taxon>
        <taxon>Spermatophyta</taxon>
        <taxon>Magnoliopsida</taxon>
        <taxon>Liliopsida</taxon>
        <taxon>Poales</taxon>
        <taxon>Poaceae</taxon>
        <taxon>PACMAD clade</taxon>
        <taxon>Chloridoideae</taxon>
        <taxon>Cynodonteae</taxon>
        <taxon>Eleusininae</taxon>
        <taxon>Eleusine</taxon>
    </lineage>
</organism>
<dbReference type="GO" id="GO:0004722">
    <property type="term" value="F:protein serine/threonine phosphatase activity"/>
    <property type="evidence" value="ECO:0007669"/>
    <property type="project" value="UniProtKB-EC"/>
</dbReference>
<dbReference type="SMART" id="SM00331">
    <property type="entry name" value="PP2C_SIG"/>
    <property type="match status" value="1"/>
</dbReference>
<keyword evidence="3" id="KW-0904">Protein phosphatase</keyword>
<comment type="cofactor">
    <cofactor evidence="3">
        <name>Mn(2+)</name>
        <dbReference type="ChEBI" id="CHEBI:29035"/>
    </cofactor>
</comment>
<dbReference type="SUPFAM" id="SSF81606">
    <property type="entry name" value="PP2C-like"/>
    <property type="match status" value="1"/>
</dbReference>
<name>A0AAV5BI29_ELECO</name>
<dbReference type="PROSITE" id="PS51746">
    <property type="entry name" value="PPM_2"/>
    <property type="match status" value="1"/>
</dbReference>
<evidence type="ECO:0000259" key="5">
    <source>
        <dbReference type="PROSITE" id="PS51746"/>
    </source>
</evidence>
<feature type="region of interest" description="Disordered" evidence="4">
    <location>
        <begin position="46"/>
        <end position="68"/>
    </location>
</feature>
<comment type="cofactor">
    <cofactor evidence="3">
        <name>Mg(2+)</name>
        <dbReference type="ChEBI" id="CHEBI:18420"/>
    </cofactor>
</comment>
<keyword evidence="8" id="KW-1185">Reference proteome</keyword>
<dbReference type="InterPro" id="IPR036457">
    <property type="entry name" value="PPM-type-like_dom_sf"/>
</dbReference>
<accession>A0AAV5BI29</accession>
<sequence length="308" mass="32475">MAILMEQLETGMKQISVVEGSVVHALDHGARLRVLPYLKEDGGACLPGTTGSQSQSKPTATDEDLDDGVSFGKLQKAPRVRALRMNLASCYVPDHDEDAHFVHPKSGFVGVADGVGGCRGKGVDAGAFARALMKHALAGANTTANPVDPYSLLQEAYLKAAGSSTPGASTAVIVSLSGTTLRWACLGDSGFAVFRGGKMRHGRPTASRTRVVGEMQVAVDDVVVVGTDGLFDNVFDMDLERMVRRGCLSPQMMAEKIAATARKASKSLAPSPFSLESAKNVKDGRERHFGGKVDDITVIVAYIVPKGC</sequence>
<feature type="compositionally biased region" description="Polar residues" evidence="4">
    <location>
        <begin position="49"/>
        <end position="59"/>
    </location>
</feature>
<comment type="similarity">
    <text evidence="3">Belongs to the PP2C family.</text>
</comment>
<evidence type="ECO:0000256" key="2">
    <source>
        <dbReference type="ARBA" id="ARBA00048336"/>
    </source>
</evidence>
<dbReference type="AlphaFoldDB" id="A0AAV5BI29"/>
<proteinExistence type="inferred from homology"/>
<dbReference type="InterPro" id="IPR001932">
    <property type="entry name" value="PPM-type_phosphatase-like_dom"/>
</dbReference>
<evidence type="ECO:0000313" key="7">
    <source>
        <dbReference type="EMBL" id="GJM86234.1"/>
    </source>
</evidence>
<evidence type="ECO:0000256" key="3">
    <source>
        <dbReference type="RuleBase" id="RU366020"/>
    </source>
</evidence>
<dbReference type="EMBL" id="BQKI01000001">
    <property type="protein sequence ID" value="GJM85607.1"/>
    <property type="molecule type" value="Genomic_DNA"/>
</dbReference>
<dbReference type="InterPro" id="IPR039123">
    <property type="entry name" value="PPTC7"/>
</dbReference>
<dbReference type="Gene3D" id="3.60.40.10">
    <property type="entry name" value="PPM-type phosphatase domain"/>
    <property type="match status" value="2"/>
</dbReference>
<evidence type="ECO:0000256" key="1">
    <source>
        <dbReference type="ARBA" id="ARBA00047761"/>
    </source>
</evidence>